<evidence type="ECO:0000256" key="7">
    <source>
        <dbReference type="ARBA" id="ARBA00022898"/>
    </source>
</evidence>
<dbReference type="GO" id="GO:0005783">
    <property type="term" value="C:endoplasmic reticulum"/>
    <property type="evidence" value="ECO:0007669"/>
    <property type="project" value="TreeGrafter"/>
</dbReference>
<dbReference type="Proteomes" id="UP000192247">
    <property type="component" value="Unassembled WGS sequence"/>
</dbReference>
<sequence length="509" mass="57358">MMMLQVIDVILQPFVASARSLLDSVVRKAVQTKWLTSDYLHTLWTAFPCLGPGRQCVLVGVIVIALSSWFCRNVVRRFSRRPQIDARELAVRIAAFRPDPLGGDVKVACDTTYALKPKLVSGRMGKWVTIDGDDKLLNLASHNYLGLANGPEPTEKAKAAVRAYGVGTGGPKMFFGTFDIYLTLETKLAEFMQVEAASFHAQGFVMMLYLPMTYIRSRDVVFADECVHFAIQEGLKATSCICYYFRHNDAADLQRLLEQQNYRDRRRGSAPSRRFIVIEGIYQNNGQLVRLEPIVHLRSKYKCRLFVDESVSLGVLGETGRGIFEHFAISRDEGDLISASLEYGIGGHGSFVCGSRFIVDRPQPPSLIDECCGLPPLQAVTSLENLEKLTAEPERVRELRRVCSDIHRKLQCVKGLHLVGDELSPIKYLLFMRELNFEKYSHVGQDIVDNVVRYAASRKVALTPARHINEKERNIYDPAIRLALNCQMTVEEIDRVVEVLQDACKTYVT</sequence>
<dbReference type="PANTHER" id="PTHR13693">
    <property type="entry name" value="CLASS II AMINOTRANSFERASE/8-AMINO-7-OXONONANOATE SYNTHASE"/>
    <property type="match status" value="1"/>
</dbReference>
<evidence type="ECO:0000256" key="2">
    <source>
        <dbReference type="ARBA" id="ARBA00004760"/>
    </source>
</evidence>
<dbReference type="SUPFAM" id="SSF53383">
    <property type="entry name" value="PLP-dependent transferases"/>
    <property type="match status" value="1"/>
</dbReference>
<accession>A0A1V9XR54</accession>
<dbReference type="STRING" id="418985.A0A1V9XR54"/>
<dbReference type="GO" id="GO:0030170">
    <property type="term" value="F:pyridoxal phosphate binding"/>
    <property type="evidence" value="ECO:0007669"/>
    <property type="project" value="InterPro"/>
</dbReference>
<evidence type="ECO:0000256" key="8">
    <source>
        <dbReference type="ARBA" id="ARBA00022919"/>
    </source>
</evidence>
<name>A0A1V9XR54_9ACAR</name>
<evidence type="ECO:0000256" key="12">
    <source>
        <dbReference type="ARBA" id="ARBA00041765"/>
    </source>
</evidence>
<dbReference type="InterPro" id="IPR015421">
    <property type="entry name" value="PyrdxlP-dep_Trfase_major"/>
</dbReference>
<dbReference type="InterPro" id="IPR004839">
    <property type="entry name" value="Aminotransferase_I/II_large"/>
</dbReference>
<dbReference type="GO" id="GO:0004758">
    <property type="term" value="F:serine C-palmitoyltransferase activity"/>
    <property type="evidence" value="ECO:0007669"/>
    <property type="project" value="UniProtKB-EC"/>
</dbReference>
<evidence type="ECO:0000256" key="4">
    <source>
        <dbReference type="ARBA" id="ARBA00008392"/>
    </source>
</evidence>
<evidence type="ECO:0000256" key="5">
    <source>
        <dbReference type="ARBA" id="ARBA00013220"/>
    </source>
</evidence>
<evidence type="ECO:0000256" key="6">
    <source>
        <dbReference type="ARBA" id="ARBA00022679"/>
    </source>
</evidence>
<keyword evidence="10" id="KW-0012">Acyltransferase</keyword>
<dbReference type="EC" id="2.3.1.50" evidence="5"/>
<evidence type="ECO:0000256" key="1">
    <source>
        <dbReference type="ARBA" id="ARBA00001933"/>
    </source>
</evidence>
<dbReference type="GO" id="GO:0016020">
    <property type="term" value="C:membrane"/>
    <property type="evidence" value="ECO:0007669"/>
    <property type="project" value="GOC"/>
</dbReference>
<comment type="cofactor">
    <cofactor evidence="1">
        <name>pyridoxal 5'-phosphate</name>
        <dbReference type="ChEBI" id="CHEBI:597326"/>
    </cofactor>
</comment>
<comment type="pathway">
    <text evidence="2">Lipid metabolism; sphingolipid metabolism.</text>
</comment>
<feature type="domain" description="Aminotransferase class I/classII large" evidence="14">
    <location>
        <begin position="135"/>
        <end position="499"/>
    </location>
</feature>
<evidence type="ECO:0000256" key="10">
    <source>
        <dbReference type="ARBA" id="ARBA00023315"/>
    </source>
</evidence>
<comment type="pathway">
    <text evidence="3">Sphingolipid metabolism.</text>
</comment>
<dbReference type="InParanoid" id="A0A1V9XR54"/>
<dbReference type="Pfam" id="PF00155">
    <property type="entry name" value="Aminotran_1_2"/>
    <property type="match status" value="1"/>
</dbReference>
<dbReference type="InterPro" id="IPR015422">
    <property type="entry name" value="PyrdxlP-dep_Trfase_small"/>
</dbReference>
<evidence type="ECO:0000259" key="14">
    <source>
        <dbReference type="Pfam" id="PF00155"/>
    </source>
</evidence>
<comment type="similarity">
    <text evidence="4">Belongs to the class-II pyridoxal-phosphate-dependent aminotransferase family.</text>
</comment>
<dbReference type="GO" id="GO:0046512">
    <property type="term" value="P:sphingosine biosynthetic process"/>
    <property type="evidence" value="ECO:0007669"/>
    <property type="project" value="TreeGrafter"/>
</dbReference>
<dbReference type="PANTHER" id="PTHR13693:SF2">
    <property type="entry name" value="SERINE PALMITOYLTRANSFERASE 1"/>
    <property type="match status" value="1"/>
</dbReference>
<evidence type="ECO:0000256" key="13">
    <source>
        <dbReference type="ARBA" id="ARBA00042649"/>
    </source>
</evidence>
<evidence type="ECO:0000256" key="11">
    <source>
        <dbReference type="ARBA" id="ARBA00041066"/>
    </source>
</evidence>
<evidence type="ECO:0000313" key="15">
    <source>
        <dbReference type="EMBL" id="OQR75872.1"/>
    </source>
</evidence>
<dbReference type="GO" id="GO:0046513">
    <property type="term" value="P:ceramide biosynthetic process"/>
    <property type="evidence" value="ECO:0007669"/>
    <property type="project" value="TreeGrafter"/>
</dbReference>
<dbReference type="Gene3D" id="3.90.1150.10">
    <property type="entry name" value="Aspartate Aminotransferase, domain 1"/>
    <property type="match status" value="1"/>
</dbReference>
<comment type="caution">
    <text evidence="15">The sequence shown here is derived from an EMBL/GenBank/DDBJ whole genome shotgun (WGS) entry which is preliminary data.</text>
</comment>
<keyword evidence="16" id="KW-1185">Reference proteome</keyword>
<dbReference type="OrthoDB" id="3168162at2759"/>
<evidence type="ECO:0000313" key="16">
    <source>
        <dbReference type="Proteomes" id="UP000192247"/>
    </source>
</evidence>
<proteinExistence type="inferred from homology"/>
<keyword evidence="9" id="KW-0443">Lipid metabolism</keyword>
<keyword evidence="6 15" id="KW-0808">Transferase</keyword>
<evidence type="ECO:0000256" key="3">
    <source>
        <dbReference type="ARBA" id="ARBA00004991"/>
    </source>
</evidence>
<keyword evidence="7" id="KW-0663">Pyridoxal phosphate</keyword>
<dbReference type="EMBL" id="MNPL01005657">
    <property type="protein sequence ID" value="OQR75872.1"/>
    <property type="molecule type" value="Genomic_DNA"/>
</dbReference>
<dbReference type="InterPro" id="IPR015424">
    <property type="entry name" value="PyrdxlP-dep_Trfase"/>
</dbReference>
<dbReference type="AlphaFoldDB" id="A0A1V9XR54"/>
<organism evidence="15 16">
    <name type="scientific">Tropilaelaps mercedesae</name>
    <dbReference type="NCBI Taxonomy" id="418985"/>
    <lineage>
        <taxon>Eukaryota</taxon>
        <taxon>Metazoa</taxon>
        <taxon>Ecdysozoa</taxon>
        <taxon>Arthropoda</taxon>
        <taxon>Chelicerata</taxon>
        <taxon>Arachnida</taxon>
        <taxon>Acari</taxon>
        <taxon>Parasitiformes</taxon>
        <taxon>Mesostigmata</taxon>
        <taxon>Gamasina</taxon>
        <taxon>Dermanyssoidea</taxon>
        <taxon>Laelapidae</taxon>
        <taxon>Tropilaelaps</taxon>
    </lineage>
</organism>
<reference evidence="15 16" key="1">
    <citation type="journal article" date="2017" name="Gigascience">
        <title>Draft genome of the honey bee ectoparasitic mite, Tropilaelaps mercedesae, is shaped by the parasitic life history.</title>
        <authorList>
            <person name="Dong X."/>
            <person name="Armstrong S.D."/>
            <person name="Xia D."/>
            <person name="Makepeace B.L."/>
            <person name="Darby A.C."/>
            <person name="Kadowaki T."/>
        </authorList>
    </citation>
    <scope>NUCLEOTIDE SEQUENCE [LARGE SCALE GENOMIC DNA]</scope>
    <source>
        <strain evidence="15">Wuxi-XJTLU</strain>
    </source>
</reference>
<keyword evidence="8" id="KW-0746">Sphingolipid metabolism</keyword>
<dbReference type="Gene3D" id="3.40.640.10">
    <property type="entry name" value="Type I PLP-dependent aspartate aminotransferase-like (Major domain)"/>
    <property type="match status" value="1"/>
</dbReference>
<protein>
    <recommendedName>
        <fullName evidence="11">Serine palmitoyltransferase 1</fullName>
        <ecNumber evidence="5">2.3.1.50</ecNumber>
    </recommendedName>
    <alternativeName>
        <fullName evidence="12">Long chain base biosynthesis protein 1</fullName>
    </alternativeName>
    <alternativeName>
        <fullName evidence="13">Serine-palmitoyl-CoA transferase 1</fullName>
    </alternativeName>
</protein>
<gene>
    <name evidence="15" type="ORF">BIW11_00691</name>
</gene>
<dbReference type="InterPro" id="IPR050087">
    <property type="entry name" value="AON_synthase_class-II"/>
</dbReference>
<evidence type="ECO:0000256" key="9">
    <source>
        <dbReference type="ARBA" id="ARBA00023098"/>
    </source>
</evidence>